<dbReference type="GO" id="GO:0034625">
    <property type="term" value="P:fatty acid elongation, monounsaturated fatty acid"/>
    <property type="evidence" value="ECO:0007669"/>
    <property type="project" value="TreeGrafter"/>
</dbReference>
<feature type="transmembrane region" description="Helical" evidence="11">
    <location>
        <begin position="196"/>
        <end position="215"/>
    </location>
</feature>
<feature type="transmembrane region" description="Helical" evidence="11">
    <location>
        <begin position="87"/>
        <end position="107"/>
    </location>
</feature>
<comment type="pathway">
    <text evidence="2">Lipid metabolism; fatty acid biosynthesis.</text>
</comment>
<feature type="transmembrane region" description="Helical" evidence="11">
    <location>
        <begin position="58"/>
        <end position="75"/>
    </location>
</feature>
<reference evidence="13" key="1">
    <citation type="submission" date="2024-02" db="UniProtKB">
        <authorList>
            <consortium name="WormBaseParasite"/>
        </authorList>
    </citation>
    <scope>IDENTIFICATION</scope>
</reference>
<keyword evidence="6 11" id="KW-0276">Fatty acid metabolism</keyword>
<feature type="transmembrane region" description="Helical" evidence="11">
    <location>
        <begin position="138"/>
        <end position="159"/>
    </location>
</feature>
<dbReference type="AlphaFoldDB" id="A0AAF3E8R4"/>
<dbReference type="GO" id="GO:0019367">
    <property type="term" value="P:fatty acid elongation, saturated fatty acid"/>
    <property type="evidence" value="ECO:0007669"/>
    <property type="project" value="TreeGrafter"/>
</dbReference>
<dbReference type="GO" id="GO:0042761">
    <property type="term" value="P:very long-chain fatty acid biosynthetic process"/>
    <property type="evidence" value="ECO:0007669"/>
    <property type="project" value="TreeGrafter"/>
</dbReference>
<dbReference type="InterPro" id="IPR002076">
    <property type="entry name" value="ELO_fam"/>
</dbReference>
<dbReference type="PANTHER" id="PTHR11157">
    <property type="entry name" value="FATTY ACID ACYL TRANSFERASE-RELATED"/>
    <property type="match status" value="1"/>
</dbReference>
<evidence type="ECO:0000256" key="4">
    <source>
        <dbReference type="ARBA" id="ARBA00022679"/>
    </source>
</evidence>
<protein>
    <recommendedName>
        <fullName evidence="11">Elongation of very long chain fatty acids protein</fullName>
        <ecNumber evidence="11">2.3.1.199</ecNumber>
    </recommendedName>
    <alternativeName>
        <fullName evidence="11">Very-long-chain 3-oxoacyl-CoA synthase</fullName>
    </alternativeName>
</protein>
<evidence type="ECO:0000256" key="8">
    <source>
        <dbReference type="ARBA" id="ARBA00023098"/>
    </source>
</evidence>
<keyword evidence="3 11" id="KW-0444">Lipid biosynthesis</keyword>
<dbReference type="EC" id="2.3.1.199" evidence="11"/>
<dbReference type="PANTHER" id="PTHR11157:SF156">
    <property type="entry name" value="FATTY ACID ELONGATION PROTEIN 4-RELATED"/>
    <property type="match status" value="1"/>
</dbReference>
<dbReference type="Proteomes" id="UP000887575">
    <property type="component" value="Unassembled WGS sequence"/>
</dbReference>
<dbReference type="GO" id="GO:0030148">
    <property type="term" value="P:sphingolipid biosynthetic process"/>
    <property type="evidence" value="ECO:0007669"/>
    <property type="project" value="TreeGrafter"/>
</dbReference>
<feature type="transmembrane region" description="Helical" evidence="11">
    <location>
        <begin position="227"/>
        <end position="246"/>
    </location>
</feature>
<feature type="transmembrane region" description="Helical" evidence="11">
    <location>
        <begin position="166"/>
        <end position="184"/>
    </location>
</feature>
<evidence type="ECO:0000256" key="11">
    <source>
        <dbReference type="RuleBase" id="RU361115"/>
    </source>
</evidence>
<dbReference type="GO" id="GO:0005789">
    <property type="term" value="C:endoplasmic reticulum membrane"/>
    <property type="evidence" value="ECO:0007669"/>
    <property type="project" value="TreeGrafter"/>
</dbReference>
<keyword evidence="12" id="KW-1185">Reference proteome</keyword>
<dbReference type="GO" id="GO:0034626">
    <property type="term" value="P:fatty acid elongation, polyunsaturated fatty acid"/>
    <property type="evidence" value="ECO:0007669"/>
    <property type="project" value="TreeGrafter"/>
</dbReference>
<keyword evidence="4 11" id="KW-0808">Transferase</keyword>
<evidence type="ECO:0000313" key="13">
    <source>
        <dbReference type="WBParaSite" id="MBELARI_LOCUS10300"/>
    </source>
</evidence>
<evidence type="ECO:0000256" key="3">
    <source>
        <dbReference type="ARBA" id="ARBA00022516"/>
    </source>
</evidence>
<evidence type="ECO:0000256" key="5">
    <source>
        <dbReference type="ARBA" id="ARBA00022692"/>
    </source>
</evidence>
<evidence type="ECO:0000256" key="9">
    <source>
        <dbReference type="ARBA" id="ARBA00023136"/>
    </source>
</evidence>
<name>A0AAF3E8R4_9BILA</name>
<keyword evidence="9 11" id="KW-0472">Membrane</keyword>
<keyword evidence="10 11" id="KW-0275">Fatty acid biosynthesis</keyword>
<feature type="transmembrane region" description="Helical" evidence="11">
    <location>
        <begin position="261"/>
        <end position="280"/>
    </location>
</feature>
<dbReference type="Pfam" id="PF01151">
    <property type="entry name" value="ELO"/>
    <property type="match status" value="1"/>
</dbReference>
<keyword evidence="7 11" id="KW-1133">Transmembrane helix</keyword>
<organism evidence="12 13">
    <name type="scientific">Mesorhabditis belari</name>
    <dbReference type="NCBI Taxonomy" id="2138241"/>
    <lineage>
        <taxon>Eukaryota</taxon>
        <taxon>Metazoa</taxon>
        <taxon>Ecdysozoa</taxon>
        <taxon>Nematoda</taxon>
        <taxon>Chromadorea</taxon>
        <taxon>Rhabditida</taxon>
        <taxon>Rhabditina</taxon>
        <taxon>Rhabditomorpha</taxon>
        <taxon>Rhabditoidea</taxon>
        <taxon>Rhabditidae</taxon>
        <taxon>Mesorhabditinae</taxon>
        <taxon>Mesorhabditis</taxon>
    </lineage>
</organism>
<accession>A0AAF3E8R4</accession>
<dbReference type="GO" id="GO:0009922">
    <property type="term" value="F:fatty acid elongase activity"/>
    <property type="evidence" value="ECO:0007669"/>
    <property type="project" value="UniProtKB-EC"/>
</dbReference>
<dbReference type="WBParaSite" id="MBELARI_LOCUS10300">
    <property type="protein sequence ID" value="MBELARI_LOCUS10300"/>
    <property type="gene ID" value="MBELARI_LOCUS10300"/>
</dbReference>
<evidence type="ECO:0000256" key="1">
    <source>
        <dbReference type="ARBA" id="ARBA00004141"/>
    </source>
</evidence>
<evidence type="ECO:0000256" key="7">
    <source>
        <dbReference type="ARBA" id="ARBA00022989"/>
    </source>
</evidence>
<evidence type="ECO:0000256" key="6">
    <source>
        <dbReference type="ARBA" id="ARBA00022832"/>
    </source>
</evidence>
<sequence>MIASEVLHDFWSSLNDFSLYKTNHTDHGIHSNYRYSFALPFERVDEPVLITKFLQQNWAHTITISVIYFAIIKLIQSYLEHKKAFDLRLPLIFWNAFLALFSIFGFIRFGEDLFYSLQHRTPYEWICYSCHPNDVAAFWSLLFAISKIFELGDTLFIVLRKKPLIFLHYYHHAAVLIYTVHAGAEHTAAGRAFITMNYFAHSVMYFYYTLTAMGIKVPRKISKWVTIIQTTQMLIGVMISCCVLWIKQNTDWKCQQSRANLSLAFLIYTTFLILFLHFYWSTYIRHRSIKSESDKEKKL</sequence>
<dbReference type="PROSITE" id="PS01188">
    <property type="entry name" value="ELO"/>
    <property type="match status" value="1"/>
</dbReference>
<proteinExistence type="inferred from homology"/>
<comment type="catalytic activity">
    <reaction evidence="11">
        <text>a very-long-chain acyl-CoA + malonyl-CoA + H(+) = a very-long-chain 3-oxoacyl-CoA + CO2 + CoA</text>
        <dbReference type="Rhea" id="RHEA:32727"/>
        <dbReference type="ChEBI" id="CHEBI:15378"/>
        <dbReference type="ChEBI" id="CHEBI:16526"/>
        <dbReference type="ChEBI" id="CHEBI:57287"/>
        <dbReference type="ChEBI" id="CHEBI:57384"/>
        <dbReference type="ChEBI" id="CHEBI:90725"/>
        <dbReference type="ChEBI" id="CHEBI:90736"/>
        <dbReference type="EC" id="2.3.1.199"/>
    </reaction>
</comment>
<comment type="similarity">
    <text evidence="11">Belongs to the ELO family.</text>
</comment>
<comment type="subcellular location">
    <subcellularLocation>
        <location evidence="1">Membrane</location>
        <topology evidence="1">Multi-pass membrane protein</topology>
    </subcellularLocation>
</comment>
<evidence type="ECO:0000256" key="2">
    <source>
        <dbReference type="ARBA" id="ARBA00005194"/>
    </source>
</evidence>
<evidence type="ECO:0000313" key="12">
    <source>
        <dbReference type="Proteomes" id="UP000887575"/>
    </source>
</evidence>
<keyword evidence="8 11" id="KW-0443">Lipid metabolism</keyword>
<keyword evidence="5 11" id="KW-0812">Transmembrane</keyword>
<evidence type="ECO:0000256" key="10">
    <source>
        <dbReference type="ARBA" id="ARBA00023160"/>
    </source>
</evidence>
<dbReference type="InterPro" id="IPR030457">
    <property type="entry name" value="ELO_CS"/>
</dbReference>